<evidence type="ECO:0000313" key="2">
    <source>
        <dbReference type="Proteomes" id="UP001151760"/>
    </source>
</evidence>
<gene>
    <name evidence="1" type="ORF">Tco_0922146</name>
</gene>
<accession>A0ABQ5D013</accession>
<protein>
    <submittedName>
        <fullName evidence="1">Uncharacterized protein</fullName>
    </submittedName>
</protein>
<dbReference type="Proteomes" id="UP001151760">
    <property type="component" value="Unassembled WGS sequence"/>
</dbReference>
<organism evidence="1 2">
    <name type="scientific">Tanacetum coccineum</name>
    <dbReference type="NCBI Taxonomy" id="301880"/>
    <lineage>
        <taxon>Eukaryota</taxon>
        <taxon>Viridiplantae</taxon>
        <taxon>Streptophyta</taxon>
        <taxon>Embryophyta</taxon>
        <taxon>Tracheophyta</taxon>
        <taxon>Spermatophyta</taxon>
        <taxon>Magnoliopsida</taxon>
        <taxon>eudicotyledons</taxon>
        <taxon>Gunneridae</taxon>
        <taxon>Pentapetalae</taxon>
        <taxon>asterids</taxon>
        <taxon>campanulids</taxon>
        <taxon>Asterales</taxon>
        <taxon>Asteraceae</taxon>
        <taxon>Asteroideae</taxon>
        <taxon>Anthemideae</taxon>
        <taxon>Anthemidinae</taxon>
        <taxon>Tanacetum</taxon>
    </lineage>
</organism>
<comment type="caution">
    <text evidence="1">The sequence shown here is derived from an EMBL/GenBank/DDBJ whole genome shotgun (WGS) entry which is preliminary data.</text>
</comment>
<proteinExistence type="predicted"/>
<keyword evidence="2" id="KW-1185">Reference proteome</keyword>
<reference evidence="1" key="1">
    <citation type="journal article" date="2022" name="Int. J. Mol. Sci.">
        <title>Draft Genome of Tanacetum Coccineum: Genomic Comparison of Closely Related Tanacetum-Family Plants.</title>
        <authorList>
            <person name="Yamashiro T."/>
            <person name="Shiraishi A."/>
            <person name="Nakayama K."/>
            <person name="Satake H."/>
        </authorList>
    </citation>
    <scope>NUCLEOTIDE SEQUENCE</scope>
</reference>
<name>A0ABQ5D013_9ASTR</name>
<evidence type="ECO:0000313" key="1">
    <source>
        <dbReference type="EMBL" id="GJT31727.1"/>
    </source>
</evidence>
<sequence>MVNAEKDPVTFDDLMGSTVDFTKFAKNCLKKDKLTKANLKGPAFKLLKGNYRKYIELEYNMEQCYLALTDQIDWANPEGNRCPYDLSKPLPLKGPPGRTTILVDFFNKDLEYMKT</sequence>
<reference evidence="1" key="2">
    <citation type="submission" date="2022-01" db="EMBL/GenBank/DDBJ databases">
        <authorList>
            <person name="Yamashiro T."/>
            <person name="Shiraishi A."/>
            <person name="Satake H."/>
            <person name="Nakayama K."/>
        </authorList>
    </citation>
    <scope>NUCLEOTIDE SEQUENCE</scope>
</reference>
<dbReference type="EMBL" id="BQNB010014731">
    <property type="protein sequence ID" value="GJT31727.1"/>
    <property type="molecule type" value="Genomic_DNA"/>
</dbReference>